<keyword evidence="3" id="KW-1185">Reference proteome</keyword>
<dbReference type="InterPro" id="IPR043502">
    <property type="entry name" value="DNA/RNA_pol_sf"/>
</dbReference>
<dbReference type="Pfam" id="PF00078">
    <property type="entry name" value="RVT_1"/>
    <property type="match status" value="1"/>
</dbReference>
<evidence type="ECO:0000259" key="1">
    <source>
        <dbReference type="PROSITE" id="PS50878"/>
    </source>
</evidence>
<name>A0AAF0U4H1_SOLVR</name>
<reference evidence="2" key="1">
    <citation type="submission" date="2023-08" db="EMBL/GenBank/DDBJ databases">
        <title>A de novo genome assembly of Solanum verrucosum Schlechtendal, a Mexican diploid species geographically isolated from the other diploid A-genome species in potato relatives.</title>
        <authorList>
            <person name="Hosaka K."/>
        </authorList>
    </citation>
    <scope>NUCLEOTIDE SEQUENCE</scope>
    <source>
        <tissue evidence="2">Young leaves</tissue>
    </source>
</reference>
<dbReference type="AlphaFoldDB" id="A0AAF0U4H1"/>
<dbReference type="PROSITE" id="PS50878">
    <property type="entry name" value="RT_POL"/>
    <property type="match status" value="1"/>
</dbReference>
<dbReference type="EMBL" id="CP133618">
    <property type="protein sequence ID" value="WMV39051.1"/>
    <property type="molecule type" value="Genomic_DNA"/>
</dbReference>
<proteinExistence type="predicted"/>
<gene>
    <name evidence="2" type="ORF">MTR67_032436</name>
</gene>
<dbReference type="CDD" id="cd01650">
    <property type="entry name" value="RT_nLTR_like"/>
    <property type="match status" value="1"/>
</dbReference>
<dbReference type="Proteomes" id="UP001234989">
    <property type="component" value="Chromosome 7"/>
</dbReference>
<dbReference type="PANTHER" id="PTHR46890">
    <property type="entry name" value="NON-LTR RETROLELEMENT REVERSE TRANSCRIPTASE-LIKE PROTEIN-RELATED"/>
    <property type="match status" value="1"/>
</dbReference>
<evidence type="ECO:0000313" key="3">
    <source>
        <dbReference type="Proteomes" id="UP001234989"/>
    </source>
</evidence>
<dbReference type="InterPro" id="IPR052343">
    <property type="entry name" value="Retrotransposon-Effector_Assoc"/>
</dbReference>
<dbReference type="InterPro" id="IPR000477">
    <property type="entry name" value="RT_dom"/>
</dbReference>
<feature type="domain" description="Reverse transcriptase" evidence="1">
    <location>
        <begin position="50"/>
        <end position="330"/>
    </location>
</feature>
<dbReference type="SUPFAM" id="SSF56672">
    <property type="entry name" value="DNA/RNA polymerases"/>
    <property type="match status" value="1"/>
</dbReference>
<accession>A0AAF0U4H1</accession>
<protein>
    <recommendedName>
        <fullName evidence="1">Reverse transcriptase domain-containing protein</fullName>
    </recommendedName>
</protein>
<organism evidence="2 3">
    <name type="scientific">Solanum verrucosum</name>
    <dbReference type="NCBI Taxonomy" id="315347"/>
    <lineage>
        <taxon>Eukaryota</taxon>
        <taxon>Viridiplantae</taxon>
        <taxon>Streptophyta</taxon>
        <taxon>Embryophyta</taxon>
        <taxon>Tracheophyta</taxon>
        <taxon>Spermatophyta</taxon>
        <taxon>Magnoliopsida</taxon>
        <taxon>eudicotyledons</taxon>
        <taxon>Gunneridae</taxon>
        <taxon>Pentapetalae</taxon>
        <taxon>asterids</taxon>
        <taxon>lamiids</taxon>
        <taxon>Solanales</taxon>
        <taxon>Solanaceae</taxon>
        <taxon>Solanoideae</taxon>
        <taxon>Solaneae</taxon>
        <taxon>Solanum</taxon>
    </lineage>
</organism>
<sequence length="572" mass="66827">MVRLPAEEEIKEVVFALNGDSVSGPDGFSGQFFQSCWDTVKVDIVNMVRAFFCGQELPRFITYTNLVLIPKKEVVQSFGDLRPIRLSTFINKIISRLLHDRLVKVLPIIISQNQAGFVKGRSITKNVLLAQEIIRDINRRNKLQNVVVKLDMTKAYDKVSWIFLTKVLRIYGFSERIIDMVVMLISKNWYSVIMNGQTFGFFQSSRGLKQGDPLSPALFIIAAEVLARNFNHLFKDQKYKDFGLPKWSPVINHLSYADDTILFCSGQSYSMKKMMKVVRDYEHVSGQMVNLDKSFVYLREKVPLGVCRKIKRITSIKQGSFPFTYLGCPIFYGRKNRTYFESLIKKVMKRISSWQNILLSFGGRYVLISNVLQSLLIYILSAMNPPACVITQLHRIFAKFFWANTTGAKNKHWVGWDKMCYPRRERGMRCRSIQDVSKALFAKLWWNFRTSTNTLWESFMWNKYCKKHHPIIVHGTSHVWRRMTSIREEVEHEIWWQIKTGNSSFWFDNWTKQGALYHIEENAKKEEVEVNEFNTEEGWDREKLLHNLSLEMTDHIMENISPLNTLFGNDVA</sequence>
<evidence type="ECO:0000313" key="2">
    <source>
        <dbReference type="EMBL" id="WMV39051.1"/>
    </source>
</evidence>
<dbReference type="PANTHER" id="PTHR46890:SF48">
    <property type="entry name" value="RNA-DIRECTED DNA POLYMERASE"/>
    <property type="match status" value="1"/>
</dbReference>